<reference evidence="1 2" key="1">
    <citation type="submission" date="2023-05" db="EMBL/GenBank/DDBJ databases">
        <authorList>
            <person name="Zhang X."/>
        </authorList>
    </citation>
    <scope>NUCLEOTIDE SEQUENCE [LARGE SCALE GENOMIC DNA]</scope>
    <source>
        <strain evidence="1 2">DM2B3-1</strain>
    </source>
</reference>
<dbReference type="Proteomes" id="UP001228581">
    <property type="component" value="Unassembled WGS sequence"/>
</dbReference>
<organism evidence="1 2">
    <name type="scientific">Xanthocytophaga flava</name>
    <dbReference type="NCBI Taxonomy" id="3048013"/>
    <lineage>
        <taxon>Bacteria</taxon>
        <taxon>Pseudomonadati</taxon>
        <taxon>Bacteroidota</taxon>
        <taxon>Cytophagia</taxon>
        <taxon>Cytophagales</taxon>
        <taxon>Rhodocytophagaceae</taxon>
        <taxon>Xanthocytophaga</taxon>
    </lineage>
</organism>
<gene>
    <name evidence="1" type="ORF">QNI19_16235</name>
</gene>
<sequence>MTKQLSRQLITLEQWQDIFPTQWRRIQHRKLDHMCQTVENFYKQTLDIRLLFDKNGQSTFFRNVYYQDQDASIKVGDITLRLEAKSGVYKLGKDPVRKLSDFIQALTSQTGNTLQWQDEVWDVLEKRKSRIEQASSK</sequence>
<name>A0ABT7CNB3_9BACT</name>
<evidence type="ECO:0000313" key="1">
    <source>
        <dbReference type="EMBL" id="MDJ1494495.1"/>
    </source>
</evidence>
<accession>A0ABT7CNB3</accession>
<comment type="caution">
    <text evidence="1">The sequence shown here is derived from an EMBL/GenBank/DDBJ whole genome shotgun (WGS) entry which is preliminary data.</text>
</comment>
<dbReference type="EMBL" id="JASJOT010000010">
    <property type="protein sequence ID" value="MDJ1494495.1"/>
    <property type="molecule type" value="Genomic_DNA"/>
</dbReference>
<evidence type="ECO:0000313" key="2">
    <source>
        <dbReference type="Proteomes" id="UP001228581"/>
    </source>
</evidence>
<dbReference type="RefSeq" id="WP_313997682.1">
    <property type="nucleotide sequence ID" value="NZ_JASJOR010000005.1"/>
</dbReference>
<protein>
    <submittedName>
        <fullName evidence="1">Uncharacterized protein</fullName>
    </submittedName>
</protein>
<proteinExistence type="predicted"/>
<keyword evidence="2" id="KW-1185">Reference proteome</keyword>